<dbReference type="AlphaFoldDB" id="L9WXI8"/>
<dbReference type="SUPFAM" id="SSF51338">
    <property type="entry name" value="Composite domain of metallo-dependent hydrolases"/>
    <property type="match status" value="1"/>
</dbReference>
<dbReference type="RefSeq" id="WP_005559602.1">
    <property type="nucleotide sequence ID" value="NZ_AOIB01000038.1"/>
</dbReference>
<evidence type="ECO:0000313" key="2">
    <source>
        <dbReference type="EMBL" id="ELY54185.1"/>
    </source>
</evidence>
<proteinExistence type="predicted"/>
<gene>
    <name evidence="2" type="ORF">C491_20377</name>
</gene>
<feature type="domain" description="Amidohydrolase-related" evidence="1">
    <location>
        <begin position="53"/>
        <end position="402"/>
    </location>
</feature>
<dbReference type="Proteomes" id="UP000011688">
    <property type="component" value="Unassembled WGS sequence"/>
</dbReference>
<dbReference type="OrthoDB" id="24954at2157"/>
<dbReference type="EMBL" id="AOIB01000038">
    <property type="protein sequence ID" value="ELY54185.1"/>
    <property type="molecule type" value="Genomic_DNA"/>
</dbReference>
<evidence type="ECO:0000313" key="3">
    <source>
        <dbReference type="Proteomes" id="UP000011688"/>
    </source>
</evidence>
<accession>L9WXI8</accession>
<name>L9WXI8_9EURY</name>
<comment type="caution">
    <text evidence="2">The sequence shown here is derived from an EMBL/GenBank/DDBJ whole genome shotgun (WGS) entry which is preliminary data.</text>
</comment>
<evidence type="ECO:0000259" key="1">
    <source>
        <dbReference type="Pfam" id="PF01979"/>
    </source>
</evidence>
<dbReference type="CDD" id="cd01299">
    <property type="entry name" value="Met_dep_hydrolase_A"/>
    <property type="match status" value="1"/>
</dbReference>
<protein>
    <submittedName>
        <fullName evidence="2">Amidohydrolase</fullName>
    </submittedName>
</protein>
<dbReference type="STRING" id="1227497.C491_20377"/>
<dbReference type="Gene3D" id="2.30.40.10">
    <property type="entry name" value="Urease, subunit C, domain 1"/>
    <property type="match status" value="1"/>
</dbReference>
<dbReference type="Pfam" id="PF01979">
    <property type="entry name" value="Amidohydro_1"/>
    <property type="match status" value="1"/>
</dbReference>
<dbReference type="InterPro" id="IPR011059">
    <property type="entry name" value="Metal-dep_hydrolase_composite"/>
</dbReference>
<dbReference type="Gene3D" id="3.20.20.140">
    <property type="entry name" value="Metal-dependent hydrolases"/>
    <property type="match status" value="1"/>
</dbReference>
<dbReference type="GO" id="GO:0016810">
    <property type="term" value="F:hydrolase activity, acting on carbon-nitrogen (but not peptide) bonds"/>
    <property type="evidence" value="ECO:0007669"/>
    <property type="project" value="InterPro"/>
</dbReference>
<dbReference type="InterPro" id="IPR032466">
    <property type="entry name" value="Metal_Hydrolase"/>
</dbReference>
<dbReference type="SUPFAM" id="SSF51556">
    <property type="entry name" value="Metallo-dependent hydrolases"/>
    <property type="match status" value="1"/>
</dbReference>
<sequence length="405" mass="42699">MRVIDADVVVTGRDEPPLSDGRLVVDDEGRIDAIGTQEDVAAPAAAAHDSYPTVTPGLIDAHVHLQGTREMNPLVWATESSELGTARATADLRSLLEAGFTAVRDVGSSTGLGLRGAVAEGAIPGPRVFTSGQSISQTGGHGDSHFLPYEWAADGDGSLATLADGADDCRKEARKRIRDGVDVIKIMTTGGVLSEKDAPDQSQFTDAEIRAFVEEAHRVGIPVASHAQGAPGIKAALRNGVDTIEHGFWLDEECLELFAETGAIFVPTLSIMHRLLEHGADHGVPDYGLEKAREASEAHFDSVRRAYEADVPIATGTDFLGPELVPHGENALELELFVEEVGMSEHEAIQAATRVAAETVPADDIGTLEVGNRGDVLALVGDPCEDIGAVRSPETVYVDGEPVGL</sequence>
<dbReference type="PANTHER" id="PTHR43135:SF3">
    <property type="entry name" value="ALPHA-D-RIBOSE 1-METHYLPHOSPHONATE 5-TRIPHOSPHATE DIPHOSPHATASE"/>
    <property type="match status" value="1"/>
</dbReference>
<dbReference type="InterPro" id="IPR051781">
    <property type="entry name" value="Metallo-dep_Hydrolase"/>
</dbReference>
<dbReference type="eggNOG" id="arCOG00696">
    <property type="taxonomic scope" value="Archaea"/>
</dbReference>
<dbReference type="InterPro" id="IPR006680">
    <property type="entry name" value="Amidohydro-rel"/>
</dbReference>
<organism evidence="2 3">
    <name type="scientific">Natronococcus amylolyticus DSM 10524</name>
    <dbReference type="NCBI Taxonomy" id="1227497"/>
    <lineage>
        <taxon>Archaea</taxon>
        <taxon>Methanobacteriati</taxon>
        <taxon>Methanobacteriota</taxon>
        <taxon>Stenosarchaea group</taxon>
        <taxon>Halobacteria</taxon>
        <taxon>Halobacteriales</taxon>
        <taxon>Natrialbaceae</taxon>
        <taxon>Natronococcus</taxon>
    </lineage>
</organism>
<dbReference type="InterPro" id="IPR057744">
    <property type="entry name" value="OTAase-like"/>
</dbReference>
<dbReference type="PANTHER" id="PTHR43135">
    <property type="entry name" value="ALPHA-D-RIBOSE 1-METHYLPHOSPHONATE 5-TRIPHOSPHATE DIPHOSPHATASE"/>
    <property type="match status" value="1"/>
</dbReference>
<keyword evidence="3" id="KW-1185">Reference proteome</keyword>
<reference evidence="2 3" key="1">
    <citation type="journal article" date="2014" name="PLoS Genet.">
        <title>Phylogenetically driven sequencing of extremely halophilic archaea reveals strategies for static and dynamic osmo-response.</title>
        <authorList>
            <person name="Becker E.A."/>
            <person name="Seitzer P.M."/>
            <person name="Tritt A."/>
            <person name="Larsen D."/>
            <person name="Krusor M."/>
            <person name="Yao A.I."/>
            <person name="Wu D."/>
            <person name="Madern D."/>
            <person name="Eisen J.A."/>
            <person name="Darling A.E."/>
            <person name="Facciotti M.T."/>
        </authorList>
    </citation>
    <scope>NUCLEOTIDE SEQUENCE [LARGE SCALE GENOMIC DNA]</scope>
    <source>
        <strain evidence="2 3">DSM 10524</strain>
    </source>
</reference>
<keyword evidence="2" id="KW-0378">Hydrolase</keyword>